<dbReference type="Proteomes" id="UP000253729">
    <property type="component" value="Unassembled WGS sequence"/>
</dbReference>
<organism evidence="5 6">
    <name type="scientific">Aspergillus welwitschiae</name>
    <dbReference type="NCBI Taxonomy" id="1341132"/>
    <lineage>
        <taxon>Eukaryota</taxon>
        <taxon>Fungi</taxon>
        <taxon>Dikarya</taxon>
        <taxon>Ascomycota</taxon>
        <taxon>Pezizomycotina</taxon>
        <taxon>Eurotiomycetes</taxon>
        <taxon>Eurotiomycetidae</taxon>
        <taxon>Eurotiales</taxon>
        <taxon>Aspergillaceae</taxon>
        <taxon>Aspergillus</taxon>
        <taxon>Aspergillus subgen. Circumdati</taxon>
    </lineage>
</organism>
<protein>
    <recommendedName>
        <fullName evidence="4">ABC transporter family G domain-containing protein</fullName>
    </recommendedName>
</protein>
<keyword evidence="3" id="KW-1133">Transmembrane helix</keyword>
<evidence type="ECO:0000256" key="2">
    <source>
        <dbReference type="ARBA" id="ARBA00023136"/>
    </source>
</evidence>
<keyword evidence="3" id="KW-0812">Transmembrane</keyword>
<sequence length="276" mass="30960">MDESVEDRRKSDIYPNYTEPTAAPSGLWHLIDGDTGCHRRIWPFYTNVEGWDRGKELQFRIILCCYVQDVSMPLSHRDAVRNCTSHAGRKIRNLSNSLSSLEFLIHSAHAEVVVLLVRRIAAEGTPVVCTIHPPSGVILDMFDHVLLLAPGGGTVYFGDTGEKSSEVVEYFGCYGAIIGSSINPAEFILSTVTSTNKSLLDLLNIWYDALEYQALEAIISQLNSTITSREIDQSYFFTRNWASVWRDGMYIFSKMAKSLFVSIFIVLSFFHAGSIL</sequence>
<gene>
    <name evidence="5" type="ORF">BDQ94DRAFT_162924</name>
</gene>
<evidence type="ECO:0000259" key="4">
    <source>
        <dbReference type="Pfam" id="PF19055"/>
    </source>
</evidence>
<accession>A0A3F3PNB5</accession>
<dbReference type="GO" id="GO:0140359">
    <property type="term" value="F:ABC-type transporter activity"/>
    <property type="evidence" value="ECO:0007669"/>
    <property type="project" value="InterPro"/>
</dbReference>
<feature type="transmembrane region" description="Helical" evidence="3">
    <location>
        <begin position="255"/>
        <end position="275"/>
    </location>
</feature>
<dbReference type="AlphaFoldDB" id="A0A3F3PNB5"/>
<evidence type="ECO:0000256" key="3">
    <source>
        <dbReference type="SAM" id="Phobius"/>
    </source>
</evidence>
<keyword evidence="1" id="KW-0813">Transport</keyword>
<name>A0A3F3PNB5_9EURO</name>
<keyword evidence="2 3" id="KW-0472">Membrane</keyword>
<dbReference type="EMBL" id="KZ852077">
    <property type="protein sequence ID" value="RDH28404.1"/>
    <property type="molecule type" value="Genomic_DNA"/>
</dbReference>
<reference evidence="5 6" key="1">
    <citation type="submission" date="2018-07" db="EMBL/GenBank/DDBJ databases">
        <title>The genomes of Aspergillus section Nigri reveals drivers in fungal speciation.</title>
        <authorList>
            <consortium name="DOE Joint Genome Institute"/>
            <person name="Vesth T.C."/>
            <person name="Nybo J."/>
            <person name="Theobald S."/>
            <person name="Brandl J."/>
            <person name="Frisvad J.C."/>
            <person name="Nielsen K.F."/>
            <person name="Lyhne E.K."/>
            <person name="Kogle M.E."/>
            <person name="Kuo A."/>
            <person name="Riley R."/>
            <person name="Clum A."/>
            <person name="Nolan M."/>
            <person name="Lipzen A."/>
            <person name="Salamov A."/>
            <person name="Henrissat B."/>
            <person name="Wiebenga A."/>
            <person name="De vries R.P."/>
            <person name="Grigoriev I.V."/>
            <person name="Mortensen U.H."/>
            <person name="Andersen M.R."/>
            <person name="Baker S.E."/>
        </authorList>
    </citation>
    <scope>NUCLEOTIDE SEQUENCE [LARGE SCALE GENOMIC DNA]</scope>
    <source>
        <strain evidence="5 6">CBS 139.54b</strain>
    </source>
</reference>
<dbReference type="Pfam" id="PF19055">
    <property type="entry name" value="ABC2_membrane_7"/>
    <property type="match status" value="1"/>
</dbReference>
<keyword evidence="6" id="KW-1185">Reference proteome</keyword>
<evidence type="ECO:0000313" key="5">
    <source>
        <dbReference type="EMBL" id="RDH28404.1"/>
    </source>
</evidence>
<dbReference type="PANTHER" id="PTHR19241">
    <property type="entry name" value="ATP-BINDING CASSETTE TRANSPORTER"/>
    <property type="match status" value="1"/>
</dbReference>
<proteinExistence type="predicted"/>
<dbReference type="InterPro" id="IPR043926">
    <property type="entry name" value="ABCG_dom"/>
</dbReference>
<dbReference type="GeneID" id="38137993"/>
<feature type="domain" description="ABC transporter family G" evidence="4">
    <location>
        <begin position="132"/>
        <end position="190"/>
    </location>
</feature>
<dbReference type="STRING" id="1341132.A0A3F3PNB5"/>
<dbReference type="RefSeq" id="XP_026621426.1">
    <property type="nucleotide sequence ID" value="XM_026769637.1"/>
</dbReference>
<evidence type="ECO:0000256" key="1">
    <source>
        <dbReference type="ARBA" id="ARBA00022448"/>
    </source>
</evidence>
<evidence type="ECO:0000313" key="6">
    <source>
        <dbReference type="Proteomes" id="UP000253729"/>
    </source>
</evidence>